<gene>
    <name evidence="5" type="ORF">Cvel_9793</name>
</gene>
<keyword evidence="1" id="KW-0343">GTPase activation</keyword>
<dbReference type="PANTHER" id="PTHR24113:SF12">
    <property type="entry name" value="RAN GTPASE-ACTIVATING PROTEIN 1"/>
    <property type="match status" value="1"/>
</dbReference>
<sequence length="1148" mass="124013">MKGVTPFVPFLLVLTLFEVTSLRLNGHDALLNSNDKSDSPKDSISNELDAIKEAEKRLNNQVIWKCPLGNTRLEKMAVGCVPISKFAYHCATFATFTLKEDSPEMAMDYPGKHVLMMELLGDYHTSDAIVHCDYRKVPKNLEAETKENLDEYISWGNTFTNLEVAMENEWTLEKTGGWTDVLPEFKGAKQAKKLPKSPGVTTLSNMRQWIRNYIRRHNKYEVLRDNCQKFATQSYRAGTGSKYSVKQCYGAAVARWVVGPSADNKLSRLAQKAVVKSLESKKAAISELAFDKSGFGSAWLLLDFIKKGRLQLPLQSLDLSGPHVCKDACLPVLLGFLQQLKGEAPLICLKTLNLASNHLCIGSVQNLGSVLASGSLPNLLSLDLSENPLSLSGFRALAKGLSSSPQSLPLQSLKLSRTKAKAEGVEALAEALKAKKTTSLQTLDLADNEIGAGGFKHLVSAINTNSVPNLQVLILRNNRLTDLPNRQKDYSPLTELLSTNALKQLEALDASANCLFDAESGGVDEGEEGAAAEVSAAALLVPGRFLKLRQLNLGRFPSTMSASQLAAFATGLGMEGAPNLQELSLPLDSSLWESTTEGVVGLANSISLGHLSELTGLKIPYRRDLLGEAFTILCRSLASGQVSLLQTLEVEMKNCFPEEGMEAIGEGMREGRLASLSRFSPTLNAGLFLQGSAVSTFGKSLGSGGCGCLQSLELEWSEVGDEGMGGLAEGLGGGGLSSLRDVSLRVHFKVKILDEGEGKWGGEGCIRLGEVLSTGKLPSLRNVNLRWHCNESFGYLCEGLSRGRVDPPVMVDIDLRGMGEKRDGEITRLSEVIRAGKLSGLRKVSFGSMNQILSGEGGGVFGEALTHAEASVKSLEEIDMHCQSEEAFWAFLDGLSSGPGILPALRTIKGPYSLHPALLLCALVSGGKVPSLKDLTVNLWGIREEGMQKVTTALTSPHVSALRRLEVKFRSVTPETAAANVQNLMMLNVPTSRNLCRLEVLEIEGLSVIEEVRALCAGLGSGHLIYLCSLKLFDCTLEVEGARSLSEVVVAEKLPSLRALELDAALDSAGLTDAGVRALIEGWMSRSPPPLRSLHLQNNDLTDAIVDAVSTFLESQRMSSLETVKLWPNQIGEAAKKKICEAFPEIDF</sequence>
<evidence type="ECO:0008006" key="6">
    <source>
        <dbReference type="Google" id="ProtNLM"/>
    </source>
</evidence>
<dbReference type="PhylomeDB" id="A0A0G4HZS5"/>
<protein>
    <recommendedName>
        <fullName evidence="6">PPPDE domain-containing protein</fullName>
    </recommendedName>
</protein>
<name>A0A0G4HZS5_9ALVE</name>
<evidence type="ECO:0000256" key="2">
    <source>
        <dbReference type="ARBA" id="ARBA00022614"/>
    </source>
</evidence>
<dbReference type="Pfam" id="PF13516">
    <property type="entry name" value="LRR_6"/>
    <property type="match status" value="3"/>
</dbReference>
<dbReference type="InterPro" id="IPR027038">
    <property type="entry name" value="RanGap"/>
</dbReference>
<dbReference type="PANTHER" id="PTHR24113">
    <property type="entry name" value="RAN GTPASE-ACTIVATING PROTEIN 1"/>
    <property type="match status" value="1"/>
</dbReference>
<dbReference type="Gene3D" id="3.80.10.10">
    <property type="entry name" value="Ribonuclease Inhibitor"/>
    <property type="match status" value="4"/>
</dbReference>
<dbReference type="VEuPathDB" id="CryptoDB:Cvel_9793"/>
<reference evidence="5" key="1">
    <citation type="submission" date="2014-11" db="EMBL/GenBank/DDBJ databases">
        <authorList>
            <person name="Otto D Thomas"/>
            <person name="Naeem Raeece"/>
        </authorList>
    </citation>
    <scope>NUCLEOTIDE SEQUENCE</scope>
</reference>
<proteinExistence type="predicted"/>
<dbReference type="InterPro" id="IPR032675">
    <property type="entry name" value="LRR_dom_sf"/>
</dbReference>
<keyword evidence="2" id="KW-0433">Leucine-rich repeat</keyword>
<feature type="chain" id="PRO_5005192556" description="PPPDE domain-containing protein" evidence="4">
    <location>
        <begin position="22"/>
        <end position="1148"/>
    </location>
</feature>
<keyword evidence="3" id="KW-0677">Repeat</keyword>
<dbReference type="GO" id="GO:0005096">
    <property type="term" value="F:GTPase activator activity"/>
    <property type="evidence" value="ECO:0007669"/>
    <property type="project" value="UniProtKB-KW"/>
</dbReference>
<evidence type="ECO:0000256" key="1">
    <source>
        <dbReference type="ARBA" id="ARBA00022468"/>
    </source>
</evidence>
<dbReference type="SMART" id="SM00368">
    <property type="entry name" value="LRR_RI"/>
    <property type="match status" value="8"/>
</dbReference>
<evidence type="ECO:0000313" key="5">
    <source>
        <dbReference type="EMBL" id="CEM50092.1"/>
    </source>
</evidence>
<dbReference type="InterPro" id="IPR001611">
    <property type="entry name" value="Leu-rich_rpt"/>
</dbReference>
<dbReference type="GO" id="GO:0006913">
    <property type="term" value="P:nucleocytoplasmic transport"/>
    <property type="evidence" value="ECO:0007669"/>
    <property type="project" value="TreeGrafter"/>
</dbReference>
<evidence type="ECO:0000256" key="3">
    <source>
        <dbReference type="ARBA" id="ARBA00022737"/>
    </source>
</evidence>
<dbReference type="EMBL" id="CDMZ01004552">
    <property type="protein sequence ID" value="CEM50092.1"/>
    <property type="molecule type" value="Genomic_DNA"/>
</dbReference>
<accession>A0A0G4HZS5</accession>
<organism evidence="5">
    <name type="scientific">Chromera velia CCMP2878</name>
    <dbReference type="NCBI Taxonomy" id="1169474"/>
    <lineage>
        <taxon>Eukaryota</taxon>
        <taxon>Sar</taxon>
        <taxon>Alveolata</taxon>
        <taxon>Colpodellida</taxon>
        <taxon>Chromeraceae</taxon>
        <taxon>Chromera</taxon>
    </lineage>
</organism>
<evidence type="ECO:0000256" key="4">
    <source>
        <dbReference type="SAM" id="SignalP"/>
    </source>
</evidence>
<dbReference type="GO" id="GO:0005634">
    <property type="term" value="C:nucleus"/>
    <property type="evidence" value="ECO:0007669"/>
    <property type="project" value="TreeGrafter"/>
</dbReference>
<keyword evidence="4" id="KW-0732">Signal</keyword>
<dbReference type="GO" id="GO:0048471">
    <property type="term" value="C:perinuclear region of cytoplasm"/>
    <property type="evidence" value="ECO:0007669"/>
    <property type="project" value="TreeGrafter"/>
</dbReference>
<dbReference type="PROSITE" id="PS51450">
    <property type="entry name" value="LRR"/>
    <property type="match status" value="1"/>
</dbReference>
<dbReference type="GO" id="GO:0005829">
    <property type="term" value="C:cytosol"/>
    <property type="evidence" value="ECO:0007669"/>
    <property type="project" value="TreeGrafter"/>
</dbReference>
<dbReference type="AlphaFoldDB" id="A0A0G4HZS5"/>
<feature type="signal peptide" evidence="4">
    <location>
        <begin position="1"/>
        <end position="21"/>
    </location>
</feature>
<dbReference type="SUPFAM" id="SSF52047">
    <property type="entry name" value="RNI-like"/>
    <property type="match status" value="2"/>
</dbReference>
<dbReference type="GO" id="GO:0031267">
    <property type="term" value="F:small GTPase binding"/>
    <property type="evidence" value="ECO:0007669"/>
    <property type="project" value="TreeGrafter"/>
</dbReference>